<dbReference type="PROSITE" id="PS51845">
    <property type="entry name" value="PDEASE_I_2"/>
    <property type="match status" value="1"/>
</dbReference>
<dbReference type="GO" id="GO:0004114">
    <property type="term" value="F:3',5'-cyclic-nucleotide phosphodiesterase activity"/>
    <property type="evidence" value="ECO:0007669"/>
    <property type="project" value="InterPro"/>
</dbReference>
<keyword evidence="1 3" id="KW-0479">Metal-binding</keyword>
<feature type="compositionally biased region" description="Acidic residues" evidence="4">
    <location>
        <begin position="945"/>
        <end position="958"/>
    </location>
</feature>
<dbReference type="InterPro" id="IPR002073">
    <property type="entry name" value="PDEase_catalytic_dom"/>
</dbReference>
<comment type="similarity">
    <text evidence="3">Belongs to the cyclic nucleotide phosphodiesterase family.</text>
</comment>
<gene>
    <name evidence="6" type="ORF">ACOF00016_LOCUS16101</name>
</gene>
<dbReference type="Gene3D" id="1.10.1300.10">
    <property type="entry name" value="3'5'-cyclic nucleotide phosphodiesterase, catalytic domain"/>
    <property type="match status" value="1"/>
</dbReference>
<dbReference type="EC" id="3.1.4.-" evidence="3"/>
<evidence type="ECO:0000256" key="1">
    <source>
        <dbReference type="ARBA" id="ARBA00022723"/>
    </source>
</evidence>
<sequence>MNSPYFKSSNAASAAKKKQKKKEKQQQLHQKSPLGLAAYFPRGDRSNSFVDDDDDRDSDDSSGESLMSTASAASAASARSTFGKAASLFKNTVNMPVVATKSMARRSYQAGAAVVNGTSHVVVSAGKGVGSTGKALVGGTSYVVKGSSRALVGGTTAVMKGSSRAIVGGTTAVVKGGSFVVKGSSRALVGGTTAVVKGSSRAIVGGTTALVGGTSAVVKGSSKALVRTGRATFQRRNSRSGNWKAPQQNQWDAVRETLDSILQPESAAYQALSREQRKSLQKVKKMMLHQGPNALGGGGLLSSPLKSHPVACVPTDLLELEKRNQQRMRRRPSAASSFGNASISGLQQDAASVQSEASYLLQEYGGINIQNPLSLLQSNPSEESEYDDFQGFEDMLETASTSDISFSENGDDRRHMDTIVERLSINSAAIDTNSIRAALSTPTLDDPLLAGDVERNAGGTAVASSLLNNDTRDPETKATTKITPPSLAKDKHASGHSKKMKKKKPTLPPPVVTITLDKARAELRDPVYATTLPVEFHELGGVDKQRTVFEMLRWERIADWDYDIFDLDRYTGGNALLFMGWAILGAPYSQYAMAHACGLVTEDEVFLGYPFMDNLSIPPQKLIQFLRVIQQDYHAENPYHNAIHAADVTQTVHTMIQMALQTTTILSDSGSEIEQEVLPGFFVRCCPNHLKLFSTLLGAVCHDVDHPGRSNAFQTKLRTEVAVIYNDKSVLENWHIAHAFARMIGLDLFNSQNFYTKDYTIEGVRNKNQQDCECNLLCNASAEDFAKIRNMMIEAILQTDMTKHFALVAEVKNMLIQIEEEEKNGGIQHDDERTWTLLTFMLHQADISGQAKADPLFLSWSDRVQQEFFEQGDQEAALGLLPISPYCDRVTTNQAMAQTGFVEFVIQPSYDVLADYIPAMQQTVLPLIQENLDFWYDASGKTKEGEEEEEQQEEEVESNELPLTEVDEEDGSASNNLIDSVTS</sequence>
<evidence type="ECO:0000256" key="3">
    <source>
        <dbReference type="RuleBase" id="RU363067"/>
    </source>
</evidence>
<feature type="region of interest" description="Disordered" evidence="4">
    <location>
        <begin position="461"/>
        <end position="509"/>
    </location>
</feature>
<evidence type="ECO:0000259" key="5">
    <source>
        <dbReference type="PROSITE" id="PS51845"/>
    </source>
</evidence>
<reference evidence="6" key="1">
    <citation type="submission" date="2021-01" db="EMBL/GenBank/DDBJ databases">
        <authorList>
            <person name="Corre E."/>
            <person name="Pelletier E."/>
            <person name="Niang G."/>
            <person name="Scheremetjew M."/>
            <person name="Finn R."/>
            <person name="Kale V."/>
            <person name="Holt S."/>
            <person name="Cochrane G."/>
            <person name="Meng A."/>
            <person name="Brown T."/>
            <person name="Cohen L."/>
        </authorList>
    </citation>
    <scope>NUCLEOTIDE SEQUENCE</scope>
    <source>
        <strain evidence="6">CCMP127</strain>
    </source>
</reference>
<evidence type="ECO:0000256" key="2">
    <source>
        <dbReference type="ARBA" id="ARBA00022801"/>
    </source>
</evidence>
<dbReference type="PROSITE" id="PS00126">
    <property type="entry name" value="PDEASE_I_1"/>
    <property type="match status" value="1"/>
</dbReference>
<dbReference type="AlphaFoldDB" id="A0A7S3LDP7"/>
<feature type="domain" description="PDEase" evidence="5">
    <location>
        <begin position="520"/>
        <end position="942"/>
    </location>
</feature>
<dbReference type="PANTHER" id="PTHR11347">
    <property type="entry name" value="CYCLIC NUCLEOTIDE PHOSPHODIESTERASE"/>
    <property type="match status" value="1"/>
</dbReference>
<evidence type="ECO:0000256" key="4">
    <source>
        <dbReference type="SAM" id="MobiDB-lite"/>
    </source>
</evidence>
<feature type="compositionally biased region" description="Acidic residues" evidence="4">
    <location>
        <begin position="50"/>
        <end position="62"/>
    </location>
</feature>
<dbReference type="InterPro" id="IPR023174">
    <property type="entry name" value="PDEase_CS"/>
</dbReference>
<dbReference type="Pfam" id="PF00233">
    <property type="entry name" value="PDEase_I"/>
    <property type="match status" value="1"/>
</dbReference>
<dbReference type="SUPFAM" id="SSF109604">
    <property type="entry name" value="HD-domain/PDEase-like"/>
    <property type="match status" value="1"/>
</dbReference>
<protein>
    <recommendedName>
        <fullName evidence="3">Phosphodiesterase</fullName>
        <ecNumber evidence="3">3.1.4.-</ecNumber>
    </recommendedName>
</protein>
<organism evidence="6">
    <name type="scientific">Amphora coffeiformis</name>
    <dbReference type="NCBI Taxonomy" id="265554"/>
    <lineage>
        <taxon>Eukaryota</taxon>
        <taxon>Sar</taxon>
        <taxon>Stramenopiles</taxon>
        <taxon>Ochrophyta</taxon>
        <taxon>Bacillariophyta</taxon>
        <taxon>Bacillariophyceae</taxon>
        <taxon>Bacillariophycidae</taxon>
        <taxon>Thalassiophysales</taxon>
        <taxon>Catenulaceae</taxon>
        <taxon>Amphora</taxon>
    </lineage>
</organism>
<dbReference type="EMBL" id="HBIM01021627">
    <property type="protein sequence ID" value="CAE0419251.1"/>
    <property type="molecule type" value="Transcribed_RNA"/>
</dbReference>
<dbReference type="InterPro" id="IPR036971">
    <property type="entry name" value="PDEase_catalytic_dom_sf"/>
</dbReference>
<dbReference type="InterPro" id="IPR003607">
    <property type="entry name" value="HD/PDEase_dom"/>
</dbReference>
<feature type="compositionally biased region" description="Basic residues" evidence="4">
    <location>
        <begin position="494"/>
        <end position="505"/>
    </location>
</feature>
<dbReference type="GO" id="GO:0007165">
    <property type="term" value="P:signal transduction"/>
    <property type="evidence" value="ECO:0007669"/>
    <property type="project" value="InterPro"/>
</dbReference>
<comment type="cofactor">
    <cofactor evidence="3">
        <name>a divalent metal cation</name>
        <dbReference type="ChEBI" id="CHEBI:60240"/>
    </cofactor>
    <text evidence="3">Binds 2 divalent metal cations per subunit. Site 1 may preferentially bind zinc ions, while site 2 has a preference for magnesium and/or manganese ions.</text>
</comment>
<dbReference type="SMART" id="SM00471">
    <property type="entry name" value="HDc"/>
    <property type="match status" value="1"/>
</dbReference>
<keyword evidence="2 3" id="KW-0378">Hydrolase</keyword>
<name>A0A7S3LDP7_9STRA</name>
<feature type="region of interest" description="Disordered" evidence="4">
    <location>
        <begin position="939"/>
        <end position="983"/>
    </location>
</feature>
<feature type="region of interest" description="Disordered" evidence="4">
    <location>
        <begin position="1"/>
        <end position="68"/>
    </location>
</feature>
<evidence type="ECO:0000313" key="6">
    <source>
        <dbReference type="EMBL" id="CAE0419251.1"/>
    </source>
</evidence>
<dbReference type="GO" id="GO:0046872">
    <property type="term" value="F:metal ion binding"/>
    <property type="evidence" value="ECO:0007669"/>
    <property type="project" value="UniProtKB-KW"/>
</dbReference>
<feature type="compositionally biased region" description="Polar residues" evidence="4">
    <location>
        <begin position="972"/>
        <end position="983"/>
    </location>
</feature>
<accession>A0A7S3LDP7</accession>
<proteinExistence type="inferred from homology"/>